<dbReference type="Pfam" id="PF00326">
    <property type="entry name" value="Peptidase_S9"/>
    <property type="match status" value="1"/>
</dbReference>
<sequence>MMKSLFTLFALLAATIPASLITASPKELLEVDRYTDLKVSPDGKRLAGKFQRDDGRIKLVVRDLEKHRSIFVGPANPAQGEWGEKSVSDFEWINNDYIALTASWDDGIVGLHLAKVPGLKNQDVIQNIEFQSANSLVDPIPGSTQYIVSRSPADQKFAECSVVKLDAADRKFKEILYSSSSKAFEAITDRDHTLRLVKKQESPDSEAAWYALPPGGDAWKKLKLNQWLPVFGFDTDPDRILVGGSFGNLPAGIYYYSLSQDKVVRKLINHEELPLNRFAEPIFDPANGHLLGVHINKQKPVTQWIDPSLKNIQANIDRASPDSMNRIISWDMARKRVLVRKSYASQPSVTYAFDFNKGKMDLVCRNGGNLKSKDLATTQHISITNRDGLSLDGFLTKSPKAKKNSPILVIVRNDPFATLDTIGWKNEDQFYAKEGFAVLRLNFSGSGGLNGPLSLNWNNENAPIKPIQDLEDALKWAKTSGHGDPSKAAIIGYGAGGWIAAYSTIASPHLFDCAVSTGGIYDLVEYQNKDTSSPISSVAPIIFAECGYKLSHEALNRLSPMQNASKITSSLMLSYGQWDQDGYKEHVKAFAKTASDAGVSVAPLYKGGWWGTNITNNSDVYDFNKRIAAFLKKNL</sequence>
<gene>
    <name evidence="4" type="ORF">JIN87_00225</name>
</gene>
<keyword evidence="5" id="KW-1185">Reference proteome</keyword>
<feature type="signal peptide" evidence="2">
    <location>
        <begin position="1"/>
        <end position="23"/>
    </location>
</feature>
<dbReference type="EMBL" id="JAENIL010000001">
    <property type="protein sequence ID" value="MBK1875265.1"/>
    <property type="molecule type" value="Genomic_DNA"/>
</dbReference>
<feature type="domain" description="Peptidase S9 prolyl oligopeptidase catalytic" evidence="3">
    <location>
        <begin position="427"/>
        <end position="601"/>
    </location>
</feature>
<reference evidence="4" key="1">
    <citation type="submission" date="2021-01" db="EMBL/GenBank/DDBJ databases">
        <title>Modified the classification status of verrucomicrobia.</title>
        <authorList>
            <person name="Feng X."/>
        </authorList>
    </citation>
    <scope>NUCLEOTIDE SEQUENCE</scope>
    <source>
        <strain evidence="4">KCTC 13126</strain>
    </source>
</reference>
<evidence type="ECO:0000259" key="3">
    <source>
        <dbReference type="Pfam" id="PF00326"/>
    </source>
</evidence>
<keyword evidence="1" id="KW-0378">Hydrolase</keyword>
<dbReference type="InterPro" id="IPR029058">
    <property type="entry name" value="AB_hydrolase_fold"/>
</dbReference>
<dbReference type="Gene3D" id="3.40.50.1820">
    <property type="entry name" value="alpha/beta hydrolase"/>
    <property type="match status" value="1"/>
</dbReference>
<protein>
    <submittedName>
        <fullName evidence="4">Prolyl oligopeptidase family serine peptidase</fullName>
    </submittedName>
</protein>
<evidence type="ECO:0000313" key="4">
    <source>
        <dbReference type="EMBL" id="MBK1875265.1"/>
    </source>
</evidence>
<dbReference type="SUPFAM" id="SSF82171">
    <property type="entry name" value="DPP6 N-terminal domain-like"/>
    <property type="match status" value="1"/>
</dbReference>
<accession>A0A934RTT2</accession>
<dbReference type="Proteomes" id="UP000617628">
    <property type="component" value="Unassembled WGS sequence"/>
</dbReference>
<name>A0A934RTT2_9BACT</name>
<dbReference type="GO" id="GO:0004252">
    <property type="term" value="F:serine-type endopeptidase activity"/>
    <property type="evidence" value="ECO:0007669"/>
    <property type="project" value="TreeGrafter"/>
</dbReference>
<dbReference type="GO" id="GO:0006508">
    <property type="term" value="P:proteolysis"/>
    <property type="evidence" value="ECO:0007669"/>
    <property type="project" value="InterPro"/>
</dbReference>
<evidence type="ECO:0000313" key="5">
    <source>
        <dbReference type="Proteomes" id="UP000617628"/>
    </source>
</evidence>
<keyword evidence="2" id="KW-0732">Signal</keyword>
<feature type="chain" id="PRO_5037322563" evidence="2">
    <location>
        <begin position="24"/>
        <end position="635"/>
    </location>
</feature>
<proteinExistence type="predicted"/>
<dbReference type="PANTHER" id="PTHR42776:SF27">
    <property type="entry name" value="DIPEPTIDYL PEPTIDASE FAMILY MEMBER 6"/>
    <property type="match status" value="1"/>
</dbReference>
<dbReference type="AlphaFoldDB" id="A0A934RTT2"/>
<evidence type="ECO:0000256" key="2">
    <source>
        <dbReference type="SAM" id="SignalP"/>
    </source>
</evidence>
<organism evidence="4 5">
    <name type="scientific">Pelagicoccus mobilis</name>
    <dbReference type="NCBI Taxonomy" id="415221"/>
    <lineage>
        <taxon>Bacteria</taxon>
        <taxon>Pseudomonadati</taxon>
        <taxon>Verrucomicrobiota</taxon>
        <taxon>Opitutia</taxon>
        <taxon>Puniceicoccales</taxon>
        <taxon>Pelagicoccaceae</taxon>
        <taxon>Pelagicoccus</taxon>
    </lineage>
</organism>
<dbReference type="SUPFAM" id="SSF53474">
    <property type="entry name" value="alpha/beta-Hydrolases"/>
    <property type="match status" value="1"/>
</dbReference>
<evidence type="ECO:0000256" key="1">
    <source>
        <dbReference type="ARBA" id="ARBA00022801"/>
    </source>
</evidence>
<dbReference type="InterPro" id="IPR001375">
    <property type="entry name" value="Peptidase_S9_cat"/>
</dbReference>
<dbReference type="RefSeq" id="WP_200353482.1">
    <property type="nucleotide sequence ID" value="NZ_JAENIL010000001.1"/>
</dbReference>
<dbReference type="PANTHER" id="PTHR42776">
    <property type="entry name" value="SERINE PEPTIDASE S9 FAMILY MEMBER"/>
    <property type="match status" value="1"/>
</dbReference>
<comment type="caution">
    <text evidence="4">The sequence shown here is derived from an EMBL/GenBank/DDBJ whole genome shotgun (WGS) entry which is preliminary data.</text>
</comment>